<proteinExistence type="predicted"/>
<feature type="region of interest" description="Disordered" evidence="1">
    <location>
        <begin position="1"/>
        <end position="23"/>
    </location>
</feature>
<feature type="compositionally biased region" description="Pro residues" evidence="1">
    <location>
        <begin position="332"/>
        <end position="343"/>
    </location>
</feature>
<protein>
    <submittedName>
        <fullName evidence="2">Uncharacterized protein</fullName>
    </submittedName>
</protein>
<evidence type="ECO:0000313" key="2">
    <source>
        <dbReference type="EMBL" id="OCL07790.1"/>
    </source>
</evidence>
<sequence length="570" mass="63585">MPGHKMRPSEAHQPLDLNHDGQNRKLRRFSSIASFISPPNHFMTKAFYRRKQPTRSIAANDSMTTLTSVSEAERLLSTSRQSSEGSGLSPIKYSPIKNDPAREETDCQNTPRALPRSQTMSNIPVPSKNRTSSGAASITQSHSSINLPRSRIPTPIHYPDQLAAKHIAAGKAFAGVTESSTKASQRSHTTPNLLAGVNNQKPAFMVPRKAIYKERSLPMPTKLSNKENVRRAGNLKEYSPLEDRTMRRDSRLIKNKPTAQMEETRETSPKARDIQPIRKTPVLGRMNKSNTNERIRTPVTVKRYQPASKSLTKLPRLSSSHEITQVKLMGPRSPPTPPQPKTPGAPSIQSLDVFATKLRGKSTTAIRRKSQFSPQSNCSTQSQASARLVREVRSRSDPVPPVPPIPARYCTPTPLQHCTPTLETKEDEVFGPPEAANIFQISQAQPSRYWSGRFMALSDRIRNDTFDVEMRPVDEVSDTSYGSSDENRDQEVFRELSDLCVTKEAKDSLREFQMKYAMKYKISSLIPPPAQPAMEMFRTRHVADSASSGGTGRKASFIDRLIGKTRKSST</sequence>
<feature type="compositionally biased region" description="Polar residues" evidence="1">
    <location>
        <begin position="368"/>
        <end position="385"/>
    </location>
</feature>
<reference evidence="2 3" key="1">
    <citation type="journal article" date="2016" name="Nat. Commun.">
        <title>Ectomycorrhizal ecology is imprinted in the genome of the dominant symbiotic fungus Cenococcum geophilum.</title>
        <authorList>
            <consortium name="DOE Joint Genome Institute"/>
            <person name="Peter M."/>
            <person name="Kohler A."/>
            <person name="Ohm R.A."/>
            <person name="Kuo A."/>
            <person name="Krutzmann J."/>
            <person name="Morin E."/>
            <person name="Arend M."/>
            <person name="Barry K.W."/>
            <person name="Binder M."/>
            <person name="Choi C."/>
            <person name="Clum A."/>
            <person name="Copeland A."/>
            <person name="Grisel N."/>
            <person name="Haridas S."/>
            <person name="Kipfer T."/>
            <person name="LaButti K."/>
            <person name="Lindquist E."/>
            <person name="Lipzen A."/>
            <person name="Maire R."/>
            <person name="Meier B."/>
            <person name="Mihaltcheva S."/>
            <person name="Molinier V."/>
            <person name="Murat C."/>
            <person name="Poggeler S."/>
            <person name="Quandt C.A."/>
            <person name="Sperisen C."/>
            <person name="Tritt A."/>
            <person name="Tisserant E."/>
            <person name="Crous P.W."/>
            <person name="Henrissat B."/>
            <person name="Nehls U."/>
            <person name="Egli S."/>
            <person name="Spatafora J.W."/>
            <person name="Grigoriev I.V."/>
            <person name="Martin F.M."/>
        </authorList>
    </citation>
    <scope>NUCLEOTIDE SEQUENCE [LARGE SCALE GENOMIC DNA]</scope>
    <source>
        <strain evidence="2 3">CBS 207.34</strain>
    </source>
</reference>
<keyword evidence="3" id="KW-1185">Reference proteome</keyword>
<gene>
    <name evidence="2" type="ORF">AOQ84DRAFT_52793</name>
</gene>
<feature type="region of interest" description="Disordered" evidence="1">
    <location>
        <begin position="543"/>
        <end position="570"/>
    </location>
</feature>
<feature type="compositionally biased region" description="Polar residues" evidence="1">
    <location>
        <begin position="107"/>
        <end position="147"/>
    </location>
</feature>
<dbReference type="Proteomes" id="UP000250140">
    <property type="component" value="Unassembled WGS sequence"/>
</dbReference>
<organism evidence="2 3">
    <name type="scientific">Glonium stellatum</name>
    <dbReference type="NCBI Taxonomy" id="574774"/>
    <lineage>
        <taxon>Eukaryota</taxon>
        <taxon>Fungi</taxon>
        <taxon>Dikarya</taxon>
        <taxon>Ascomycota</taxon>
        <taxon>Pezizomycotina</taxon>
        <taxon>Dothideomycetes</taxon>
        <taxon>Pleosporomycetidae</taxon>
        <taxon>Gloniales</taxon>
        <taxon>Gloniaceae</taxon>
        <taxon>Glonium</taxon>
    </lineage>
</organism>
<feature type="region of interest" description="Disordered" evidence="1">
    <location>
        <begin position="74"/>
        <end position="152"/>
    </location>
</feature>
<feature type="region of interest" description="Disordered" evidence="1">
    <location>
        <begin position="392"/>
        <end position="411"/>
    </location>
</feature>
<dbReference type="EMBL" id="KV749787">
    <property type="protein sequence ID" value="OCL07790.1"/>
    <property type="molecule type" value="Genomic_DNA"/>
</dbReference>
<evidence type="ECO:0000256" key="1">
    <source>
        <dbReference type="SAM" id="MobiDB-lite"/>
    </source>
</evidence>
<name>A0A8E2JSA6_9PEZI</name>
<dbReference type="OrthoDB" id="3557758at2759"/>
<feature type="region of interest" description="Disordered" evidence="1">
    <location>
        <begin position="327"/>
        <end position="347"/>
    </location>
</feature>
<evidence type="ECO:0000313" key="3">
    <source>
        <dbReference type="Proteomes" id="UP000250140"/>
    </source>
</evidence>
<feature type="compositionally biased region" description="Polar residues" evidence="1">
    <location>
        <begin position="74"/>
        <end position="86"/>
    </location>
</feature>
<accession>A0A8E2JSA6</accession>
<feature type="region of interest" description="Disordered" evidence="1">
    <location>
        <begin position="368"/>
        <end position="387"/>
    </location>
</feature>
<dbReference type="AlphaFoldDB" id="A0A8E2JSA6"/>